<comment type="caution">
    <text evidence="1">The sequence shown here is derived from an EMBL/GenBank/DDBJ whole genome shotgun (WGS) entry which is preliminary data.</text>
</comment>
<organism evidence="1 2">
    <name type="scientific">Pseudomonas syringae pv. actinidiae</name>
    <dbReference type="NCBI Taxonomy" id="103796"/>
    <lineage>
        <taxon>Bacteria</taxon>
        <taxon>Pseudomonadati</taxon>
        <taxon>Pseudomonadota</taxon>
        <taxon>Gammaproteobacteria</taxon>
        <taxon>Pseudomonadales</taxon>
        <taxon>Pseudomonadaceae</taxon>
        <taxon>Pseudomonas</taxon>
        <taxon>Pseudomonas syringae</taxon>
    </lineage>
</organism>
<sequence>MPDFFKKQFDQFLGFPFIQAQLFVQTFGHLSFRQSPHTLLP</sequence>
<protein>
    <submittedName>
        <fullName evidence="1">Uncharacterized protein</fullName>
    </submittedName>
</protein>
<reference evidence="1 2" key="1">
    <citation type="submission" date="2018-04" db="EMBL/GenBank/DDBJ databases">
        <title>Draft genome sequence of Pseudomonas syringae pv. actinidiae biovar 3 strains isolated from kiwifruit in Kagawa prefecture.</title>
        <authorList>
            <person name="Tabuchi M."/>
            <person name="Saito M."/>
            <person name="Fujiwara S."/>
            <person name="Sasa N."/>
            <person name="Akimitsu K."/>
            <person name="Gomi K."/>
            <person name="Konishi-Sugita S."/>
            <person name="Hamano K."/>
            <person name="Kataoka I."/>
        </authorList>
    </citation>
    <scope>NUCLEOTIDE SEQUENCE [LARGE SCALE GENOMIC DNA]</scope>
    <source>
        <strain evidence="1 2">MAFF212211</strain>
    </source>
</reference>
<accession>A0AAN4Q7N3</accession>
<evidence type="ECO:0000313" key="2">
    <source>
        <dbReference type="Proteomes" id="UP000248291"/>
    </source>
</evidence>
<dbReference type="AlphaFoldDB" id="A0AAN4Q7N3"/>
<name>A0AAN4Q7N3_PSESF</name>
<dbReference type="Proteomes" id="UP000248291">
    <property type="component" value="Unassembled WGS sequence"/>
</dbReference>
<gene>
    <name evidence="1" type="ORF">KPSA3_04534</name>
</gene>
<proteinExistence type="predicted"/>
<dbReference type="EMBL" id="BGKA01000166">
    <property type="protein sequence ID" value="GBH18546.1"/>
    <property type="molecule type" value="Genomic_DNA"/>
</dbReference>
<evidence type="ECO:0000313" key="1">
    <source>
        <dbReference type="EMBL" id="GBH18546.1"/>
    </source>
</evidence>